<feature type="region of interest" description="Disordered" evidence="1">
    <location>
        <begin position="1"/>
        <end position="52"/>
    </location>
</feature>
<sequence length="631" mass="69358">MYHPGKPTHGPPPFGSPPPRGPPFRPGGSCGIPPPGHLPPGPCGQFAPSAPDSYFLQNRPPRGHFISPHCSSFSIDRSTVIALGGNQQIVPHAEPPHLQVPQWNPTPVEHHLPDNSEQAGEEFLRCIAANKPLPDYLKGDMAYNLADAFKSASALKDAVKSDPEFKKHVTRSKSQSRSRGRSRGRSRAKSHARSRSRGRSKSRARGKSRRRSKSRARGNSRARSRSRSRSRSKKKSHVRSKSRVRRSKSRSSSSEKSHAKDKKRKRSPSHSCSSSVSSSNNLTGKSLLEGLKLVMNSKELEERLPTLKDAILTIQASDESKKRQCVPDEYRPPQHDSQENSASLETDSMLLPHDRVGSDFSWLQGQSQEDATVQKADELEDEESFLYGNEDTGGKQLSKSSATLFAAFSQMAEQGKLQGMDVSALCSQQHRQTKSILSGPGNLLDLKQHLQITSSRLASAKLDSTECEKIKNILKSQGTADISEIMVKKQGQKEEKQPPALLGSNLTATNLAMPAMNNPNVQQALESLQSLIKATKEKRAKSDGSGTFQTSDKHKASGDVERKREKQARISKMESLMKELDGLLKQDGLGFLTPVIGFFCQKCEEFIGDLNCAENHAVIHQHSNSHSVSTS</sequence>
<proteinExistence type="predicted"/>
<feature type="compositionally biased region" description="Pro residues" evidence="1">
    <location>
        <begin position="9"/>
        <end position="25"/>
    </location>
</feature>
<dbReference type="EMBL" id="BRZM01000054">
    <property type="protein sequence ID" value="GLD62703.1"/>
    <property type="molecule type" value="Genomic_DNA"/>
</dbReference>
<feature type="compositionally biased region" description="Basic residues" evidence="1">
    <location>
        <begin position="168"/>
        <end position="249"/>
    </location>
</feature>
<protein>
    <recommendedName>
        <fullName evidence="4">C2H2-type domain-containing protein</fullName>
    </recommendedName>
</protein>
<evidence type="ECO:0000313" key="2">
    <source>
        <dbReference type="EMBL" id="GLD62703.1"/>
    </source>
</evidence>
<dbReference type="PANTHER" id="PTHR15577:SF2">
    <property type="entry name" value="ZINC FINGER PROTEIN 318"/>
    <property type="match status" value="1"/>
</dbReference>
<dbReference type="Proteomes" id="UP001279410">
    <property type="component" value="Unassembled WGS sequence"/>
</dbReference>
<dbReference type="GO" id="GO:0045893">
    <property type="term" value="P:positive regulation of DNA-templated transcription"/>
    <property type="evidence" value="ECO:0007669"/>
    <property type="project" value="TreeGrafter"/>
</dbReference>
<feature type="region of interest" description="Disordered" evidence="1">
    <location>
        <begin position="158"/>
        <end position="283"/>
    </location>
</feature>
<evidence type="ECO:0000256" key="1">
    <source>
        <dbReference type="SAM" id="MobiDB-lite"/>
    </source>
</evidence>
<feature type="compositionally biased region" description="Basic and acidic residues" evidence="1">
    <location>
        <begin position="551"/>
        <end position="567"/>
    </location>
</feature>
<evidence type="ECO:0000313" key="3">
    <source>
        <dbReference type="Proteomes" id="UP001279410"/>
    </source>
</evidence>
<keyword evidence="3" id="KW-1185">Reference proteome</keyword>
<feature type="compositionally biased region" description="Pro residues" evidence="1">
    <location>
        <begin position="32"/>
        <end position="42"/>
    </location>
</feature>
<dbReference type="GO" id="GO:0045892">
    <property type="term" value="P:negative regulation of DNA-templated transcription"/>
    <property type="evidence" value="ECO:0007669"/>
    <property type="project" value="TreeGrafter"/>
</dbReference>
<dbReference type="GO" id="GO:0005654">
    <property type="term" value="C:nucleoplasm"/>
    <property type="evidence" value="ECO:0007669"/>
    <property type="project" value="TreeGrafter"/>
</dbReference>
<gene>
    <name evidence="2" type="ORF">AKAME5_001439500</name>
</gene>
<feature type="compositionally biased region" description="Basic and acidic residues" evidence="1">
    <location>
        <begin position="158"/>
        <end position="167"/>
    </location>
</feature>
<reference evidence="2" key="1">
    <citation type="submission" date="2022-08" db="EMBL/GenBank/DDBJ databases">
        <title>Genome sequencing of akame (Lates japonicus).</title>
        <authorList>
            <person name="Hashiguchi Y."/>
            <person name="Takahashi H."/>
        </authorList>
    </citation>
    <scope>NUCLEOTIDE SEQUENCE</scope>
    <source>
        <strain evidence="2">Kochi</strain>
    </source>
</reference>
<name>A0AAD3RBC7_LATJO</name>
<accession>A0AAD3RBC7</accession>
<dbReference type="PANTHER" id="PTHR15577">
    <property type="entry name" value="ZINC FINGER CONTAINING PROTEIN"/>
    <property type="match status" value="1"/>
</dbReference>
<feature type="compositionally biased region" description="Low complexity" evidence="1">
    <location>
        <begin position="269"/>
        <end position="279"/>
    </location>
</feature>
<comment type="caution">
    <text evidence="2">The sequence shown here is derived from an EMBL/GenBank/DDBJ whole genome shotgun (WGS) entry which is preliminary data.</text>
</comment>
<organism evidence="2 3">
    <name type="scientific">Lates japonicus</name>
    <name type="common">Japanese lates</name>
    <dbReference type="NCBI Taxonomy" id="270547"/>
    <lineage>
        <taxon>Eukaryota</taxon>
        <taxon>Metazoa</taxon>
        <taxon>Chordata</taxon>
        <taxon>Craniata</taxon>
        <taxon>Vertebrata</taxon>
        <taxon>Euteleostomi</taxon>
        <taxon>Actinopterygii</taxon>
        <taxon>Neopterygii</taxon>
        <taxon>Teleostei</taxon>
        <taxon>Neoteleostei</taxon>
        <taxon>Acanthomorphata</taxon>
        <taxon>Carangaria</taxon>
        <taxon>Carangaria incertae sedis</taxon>
        <taxon>Centropomidae</taxon>
        <taxon>Lates</taxon>
    </lineage>
</organism>
<feature type="compositionally biased region" description="Basic residues" evidence="1">
    <location>
        <begin position="259"/>
        <end position="268"/>
    </location>
</feature>
<feature type="region of interest" description="Disordered" evidence="1">
    <location>
        <begin position="318"/>
        <end position="342"/>
    </location>
</feature>
<feature type="compositionally biased region" description="Basic and acidic residues" evidence="1">
    <location>
        <begin position="318"/>
        <end position="338"/>
    </location>
</feature>
<feature type="region of interest" description="Disordered" evidence="1">
    <location>
        <begin position="535"/>
        <end position="567"/>
    </location>
</feature>
<feature type="non-terminal residue" evidence="2">
    <location>
        <position position="1"/>
    </location>
</feature>
<dbReference type="AlphaFoldDB" id="A0AAD3RBC7"/>
<evidence type="ECO:0008006" key="4">
    <source>
        <dbReference type="Google" id="ProtNLM"/>
    </source>
</evidence>
<dbReference type="InterPro" id="IPR055309">
    <property type="entry name" value="Znf318-like"/>
</dbReference>